<evidence type="ECO:0000313" key="3">
    <source>
        <dbReference type="Proteomes" id="UP001501170"/>
    </source>
</evidence>
<dbReference type="Pfam" id="PF13508">
    <property type="entry name" value="Acetyltransf_7"/>
    <property type="match status" value="1"/>
</dbReference>
<evidence type="ECO:0000313" key="2">
    <source>
        <dbReference type="EMBL" id="GAA2378615.1"/>
    </source>
</evidence>
<evidence type="ECO:0000259" key="1">
    <source>
        <dbReference type="PROSITE" id="PS51186"/>
    </source>
</evidence>
<dbReference type="RefSeq" id="WP_062366634.1">
    <property type="nucleotide sequence ID" value="NZ_BAAARB010000008.1"/>
</dbReference>
<feature type="domain" description="N-acetyltransferase" evidence="1">
    <location>
        <begin position="123"/>
        <end position="268"/>
    </location>
</feature>
<dbReference type="EMBL" id="BAAARB010000008">
    <property type="protein sequence ID" value="GAA2378615.1"/>
    <property type="molecule type" value="Genomic_DNA"/>
</dbReference>
<dbReference type="Proteomes" id="UP001501170">
    <property type="component" value="Unassembled WGS sequence"/>
</dbReference>
<dbReference type="InterPro" id="IPR000182">
    <property type="entry name" value="GNAT_dom"/>
</dbReference>
<dbReference type="SUPFAM" id="SSF55729">
    <property type="entry name" value="Acyl-CoA N-acyltransferases (Nat)"/>
    <property type="match status" value="1"/>
</dbReference>
<dbReference type="InterPro" id="IPR016181">
    <property type="entry name" value="Acyl_CoA_acyltransferase"/>
</dbReference>
<name>A0ABN3HFN1_9ACTN</name>
<gene>
    <name evidence="2" type="ORF">GCM10009855_18210</name>
</gene>
<dbReference type="PROSITE" id="PS51186">
    <property type="entry name" value="GNAT"/>
    <property type="match status" value="1"/>
</dbReference>
<dbReference type="Gene3D" id="3.40.630.30">
    <property type="match status" value="1"/>
</dbReference>
<accession>A0ABN3HFN1</accession>
<comment type="caution">
    <text evidence="2">The sequence shown here is derived from an EMBL/GenBank/DDBJ whole genome shotgun (WGS) entry which is preliminary data.</text>
</comment>
<protein>
    <recommendedName>
        <fullName evidence="1">N-acetyltransferase domain-containing protein</fullName>
    </recommendedName>
</protein>
<reference evidence="2 3" key="1">
    <citation type="journal article" date="2019" name="Int. J. Syst. Evol. Microbiol.">
        <title>The Global Catalogue of Microorganisms (GCM) 10K type strain sequencing project: providing services to taxonomists for standard genome sequencing and annotation.</title>
        <authorList>
            <consortium name="The Broad Institute Genomics Platform"/>
            <consortium name="The Broad Institute Genome Sequencing Center for Infectious Disease"/>
            <person name="Wu L."/>
            <person name="Ma J."/>
        </authorList>
    </citation>
    <scope>NUCLEOTIDE SEQUENCE [LARGE SCALE GENOMIC DNA]</scope>
    <source>
        <strain evidence="2 3">JCM 16227</strain>
    </source>
</reference>
<keyword evidence="3" id="KW-1185">Reference proteome</keyword>
<sequence>MCNETEATAAAARGHYLRTHLARAERWGETPSLVWARTGARHAELNRVLWFTADDVPACLELMDDVPALWSLWPGTEGFADVEAAMRESGLAAVEEEPLMTLPLARWALPTDDVTTDRDASEVTIQACRSLRDLDRWARFWAAEDAASEHLPGITAALAPFTGFGLPESGSAAPIVTHFLALHRGRVVGCSAAVVAGVSAAVEHVIVAAEWRSRRIGTRLTEAALDRAVLGGAKTCVLTASPEGEGLYRRLGFSEICRVQSYGRRPVA</sequence>
<proteinExistence type="predicted"/>
<organism evidence="2 3">
    <name type="scientific">Gordonia cholesterolivorans</name>
    <dbReference type="NCBI Taxonomy" id="559625"/>
    <lineage>
        <taxon>Bacteria</taxon>
        <taxon>Bacillati</taxon>
        <taxon>Actinomycetota</taxon>
        <taxon>Actinomycetes</taxon>
        <taxon>Mycobacteriales</taxon>
        <taxon>Gordoniaceae</taxon>
        <taxon>Gordonia</taxon>
    </lineage>
</organism>
<dbReference type="CDD" id="cd04301">
    <property type="entry name" value="NAT_SF"/>
    <property type="match status" value="1"/>
</dbReference>